<evidence type="ECO:0000313" key="1">
    <source>
        <dbReference type="EMBL" id="GIY08098.1"/>
    </source>
</evidence>
<dbReference type="AlphaFoldDB" id="A0AAV4QEG5"/>
<proteinExistence type="predicted"/>
<dbReference type="Proteomes" id="UP001054837">
    <property type="component" value="Unassembled WGS sequence"/>
</dbReference>
<keyword evidence="2" id="KW-1185">Reference proteome</keyword>
<dbReference type="EMBL" id="BPLQ01004441">
    <property type="protein sequence ID" value="GIY08098.1"/>
    <property type="molecule type" value="Genomic_DNA"/>
</dbReference>
<evidence type="ECO:0000313" key="2">
    <source>
        <dbReference type="Proteomes" id="UP001054837"/>
    </source>
</evidence>
<reference evidence="1 2" key="1">
    <citation type="submission" date="2021-06" db="EMBL/GenBank/DDBJ databases">
        <title>Caerostris darwini draft genome.</title>
        <authorList>
            <person name="Kono N."/>
            <person name="Arakawa K."/>
        </authorList>
    </citation>
    <scope>NUCLEOTIDE SEQUENCE [LARGE SCALE GENOMIC DNA]</scope>
</reference>
<sequence>MTTITDTSNYADLKDAPVFSQLIPKLLMKDIVFRNECQRFKVSSLQQLAAFSLDQGVPELGRLKDKLWDGGLGLEDLE</sequence>
<name>A0AAV4QEG5_9ARAC</name>
<gene>
    <name evidence="1" type="ORF">CDAR_85661</name>
</gene>
<organism evidence="1 2">
    <name type="scientific">Caerostris darwini</name>
    <dbReference type="NCBI Taxonomy" id="1538125"/>
    <lineage>
        <taxon>Eukaryota</taxon>
        <taxon>Metazoa</taxon>
        <taxon>Ecdysozoa</taxon>
        <taxon>Arthropoda</taxon>
        <taxon>Chelicerata</taxon>
        <taxon>Arachnida</taxon>
        <taxon>Araneae</taxon>
        <taxon>Araneomorphae</taxon>
        <taxon>Entelegynae</taxon>
        <taxon>Araneoidea</taxon>
        <taxon>Araneidae</taxon>
        <taxon>Caerostris</taxon>
    </lineage>
</organism>
<protein>
    <submittedName>
        <fullName evidence="1">Uncharacterized protein</fullName>
    </submittedName>
</protein>
<accession>A0AAV4QEG5</accession>
<comment type="caution">
    <text evidence="1">The sequence shown here is derived from an EMBL/GenBank/DDBJ whole genome shotgun (WGS) entry which is preliminary data.</text>
</comment>